<dbReference type="RefSeq" id="WP_158529078.1">
    <property type="nucleotide sequence ID" value="NZ_JAMOFZ010000025.1"/>
</dbReference>
<dbReference type="InterPro" id="IPR010260">
    <property type="entry name" value="AlpA"/>
</dbReference>
<keyword evidence="2" id="KW-1185">Reference proteome</keyword>
<dbReference type="Gene3D" id="1.10.238.160">
    <property type="match status" value="1"/>
</dbReference>
<evidence type="ECO:0000313" key="2">
    <source>
        <dbReference type="Proteomes" id="UP000247540"/>
    </source>
</evidence>
<gene>
    <name evidence="1" type="ORF">DFQ15_12546</name>
</gene>
<dbReference type="AlphaFoldDB" id="A0A318SCT0"/>
<sequence length="86" mass="9811">MNVPTQPETPLVRERLLRLPEVEDVCGIKKSTIYALMKQIGPDGRRKFPPCIRVTRRAAAWPESAVMEWVRLRVAESTHAASAQLW</sequence>
<dbReference type="InterPro" id="IPR052931">
    <property type="entry name" value="Prophage_regulatory_activator"/>
</dbReference>
<dbReference type="Pfam" id="PF05930">
    <property type="entry name" value="Phage_AlpA"/>
    <property type="match status" value="1"/>
</dbReference>
<proteinExistence type="predicted"/>
<dbReference type="Proteomes" id="UP000247540">
    <property type="component" value="Unassembled WGS sequence"/>
</dbReference>
<dbReference type="OrthoDB" id="5398721at2"/>
<dbReference type="PANTHER" id="PTHR36154:SF1">
    <property type="entry name" value="DNA-BINDING TRANSCRIPTIONAL ACTIVATOR ALPA"/>
    <property type="match status" value="1"/>
</dbReference>
<dbReference type="PANTHER" id="PTHR36154">
    <property type="entry name" value="DNA-BINDING TRANSCRIPTIONAL ACTIVATOR ALPA"/>
    <property type="match status" value="1"/>
</dbReference>
<organism evidence="1 2">
    <name type="scientific">Xylophilus ampelinus</name>
    <dbReference type="NCBI Taxonomy" id="54067"/>
    <lineage>
        <taxon>Bacteria</taxon>
        <taxon>Pseudomonadati</taxon>
        <taxon>Pseudomonadota</taxon>
        <taxon>Betaproteobacteria</taxon>
        <taxon>Burkholderiales</taxon>
        <taxon>Xylophilus</taxon>
    </lineage>
</organism>
<accession>A0A318SCT0</accession>
<reference evidence="1 2" key="1">
    <citation type="submission" date="2018-06" db="EMBL/GenBank/DDBJ databases">
        <title>Genomic Encyclopedia of Type Strains, Phase III (KMG-III): the genomes of soil and plant-associated and newly described type strains.</title>
        <authorList>
            <person name="Whitman W."/>
        </authorList>
    </citation>
    <scope>NUCLEOTIDE SEQUENCE [LARGE SCALE GENOMIC DNA]</scope>
    <source>
        <strain evidence="1 2">CECT 7646</strain>
    </source>
</reference>
<name>A0A318SCT0_9BURK</name>
<comment type="caution">
    <text evidence="1">The sequence shown here is derived from an EMBL/GenBank/DDBJ whole genome shotgun (WGS) entry which is preliminary data.</text>
</comment>
<evidence type="ECO:0000313" key="1">
    <source>
        <dbReference type="EMBL" id="PYE74373.1"/>
    </source>
</evidence>
<dbReference type="EMBL" id="QJTC01000025">
    <property type="protein sequence ID" value="PYE74373.1"/>
    <property type="molecule type" value="Genomic_DNA"/>
</dbReference>
<protein>
    <submittedName>
        <fullName evidence="1">AlpA family transcriptional regulator</fullName>
    </submittedName>
</protein>